<keyword evidence="2" id="KW-0321">Glycogen metabolism</keyword>
<name>A0A6J4L559_9BACT</name>
<dbReference type="InterPro" id="IPR005836">
    <property type="entry name" value="ADP_Glu_pyroP_CS"/>
</dbReference>
<dbReference type="SUPFAM" id="SSF51161">
    <property type="entry name" value="Trimeric LpxA-like enzymes"/>
    <property type="match status" value="1"/>
</dbReference>
<dbReference type="PROSITE" id="PS00808">
    <property type="entry name" value="ADP_GLC_PYROPHOSPH_1"/>
    <property type="match status" value="1"/>
</dbReference>
<proteinExistence type="inferred from homology"/>
<dbReference type="CDD" id="cd02508">
    <property type="entry name" value="ADP_Glucose_PP"/>
    <property type="match status" value="1"/>
</dbReference>
<dbReference type="EMBL" id="CADCTV010000385">
    <property type="protein sequence ID" value="CAA9324223.1"/>
    <property type="molecule type" value="Genomic_DNA"/>
</dbReference>
<evidence type="ECO:0000259" key="9">
    <source>
        <dbReference type="Pfam" id="PF00483"/>
    </source>
</evidence>
<dbReference type="Gene3D" id="3.90.550.10">
    <property type="entry name" value="Spore Coat Polysaccharide Biosynthesis Protein SpsA, Chain A"/>
    <property type="match status" value="1"/>
</dbReference>
<evidence type="ECO:0000256" key="3">
    <source>
        <dbReference type="ARBA" id="ARBA00022679"/>
    </source>
</evidence>
<dbReference type="PANTHER" id="PTHR43523">
    <property type="entry name" value="GLUCOSE-1-PHOSPHATE ADENYLYLTRANSFERASE-RELATED"/>
    <property type="match status" value="1"/>
</dbReference>
<dbReference type="NCBIfam" id="NF002772">
    <property type="entry name" value="PRK02862.1"/>
    <property type="match status" value="1"/>
</dbReference>
<dbReference type="Gene3D" id="2.160.10.10">
    <property type="entry name" value="Hexapeptide repeat proteins"/>
    <property type="match status" value="1"/>
</dbReference>
<dbReference type="GO" id="GO:0005978">
    <property type="term" value="P:glycogen biosynthetic process"/>
    <property type="evidence" value="ECO:0007669"/>
    <property type="project" value="UniProtKB-UniRule"/>
</dbReference>
<keyword evidence="5" id="KW-0547">Nucleotide-binding</keyword>
<evidence type="ECO:0000256" key="4">
    <source>
        <dbReference type="ARBA" id="ARBA00022695"/>
    </source>
</evidence>
<keyword evidence="7" id="KW-0119">Carbohydrate metabolism</keyword>
<keyword evidence="3 10" id="KW-0808">Transferase</keyword>
<keyword evidence="4 10" id="KW-0548">Nucleotidyltransferase</keyword>
<evidence type="ECO:0000256" key="8">
    <source>
        <dbReference type="NCBIfam" id="TIGR02091"/>
    </source>
</evidence>
<evidence type="ECO:0000313" key="10">
    <source>
        <dbReference type="EMBL" id="CAA9324223.1"/>
    </source>
</evidence>
<keyword evidence="6" id="KW-0067">ATP-binding</keyword>
<dbReference type="SUPFAM" id="SSF53448">
    <property type="entry name" value="Nucleotide-diphospho-sugar transferases"/>
    <property type="match status" value="1"/>
</dbReference>
<reference evidence="10" key="1">
    <citation type="submission" date="2020-02" db="EMBL/GenBank/DDBJ databases">
        <authorList>
            <person name="Meier V. D."/>
        </authorList>
    </citation>
    <scope>NUCLEOTIDE SEQUENCE</scope>
    <source>
        <strain evidence="10">AVDCRST_MAG89</strain>
    </source>
</reference>
<dbReference type="PROSITE" id="PS00810">
    <property type="entry name" value="ADP_GLC_PYROPHOSPH_3"/>
    <property type="match status" value="1"/>
</dbReference>
<dbReference type="PROSITE" id="PS00809">
    <property type="entry name" value="ADP_GLC_PYROPHOSPH_2"/>
    <property type="match status" value="1"/>
</dbReference>
<protein>
    <recommendedName>
        <fullName evidence="8">Glucose-1-phosphate adenylyltransferase</fullName>
        <ecNumber evidence="8">2.7.7.27</ecNumber>
    </recommendedName>
</protein>
<dbReference type="GO" id="GO:0005524">
    <property type="term" value="F:ATP binding"/>
    <property type="evidence" value="ECO:0007669"/>
    <property type="project" value="UniProtKB-KW"/>
</dbReference>
<evidence type="ECO:0000256" key="6">
    <source>
        <dbReference type="ARBA" id="ARBA00022840"/>
    </source>
</evidence>
<dbReference type="InterPro" id="IPR029044">
    <property type="entry name" value="Nucleotide-diphossugar_trans"/>
</dbReference>
<dbReference type="NCBIfam" id="TIGR02091">
    <property type="entry name" value="glgC"/>
    <property type="match status" value="1"/>
</dbReference>
<organism evidence="10">
    <name type="scientific">uncultured Gemmatimonadota bacterium</name>
    <dbReference type="NCBI Taxonomy" id="203437"/>
    <lineage>
        <taxon>Bacteria</taxon>
        <taxon>Pseudomonadati</taxon>
        <taxon>Gemmatimonadota</taxon>
        <taxon>environmental samples</taxon>
    </lineage>
</organism>
<dbReference type="GO" id="GO:0008878">
    <property type="term" value="F:glucose-1-phosphate adenylyltransferase activity"/>
    <property type="evidence" value="ECO:0007669"/>
    <property type="project" value="UniProtKB-UniRule"/>
</dbReference>
<accession>A0A6J4L559</accession>
<gene>
    <name evidence="10" type="ORF">AVDCRST_MAG89-1799</name>
</gene>
<evidence type="ECO:0000256" key="1">
    <source>
        <dbReference type="ARBA" id="ARBA00010443"/>
    </source>
</evidence>
<evidence type="ECO:0000256" key="2">
    <source>
        <dbReference type="ARBA" id="ARBA00022600"/>
    </source>
</evidence>
<evidence type="ECO:0000256" key="7">
    <source>
        <dbReference type="ARBA" id="ARBA00023277"/>
    </source>
</evidence>
<dbReference type="Pfam" id="PF00483">
    <property type="entry name" value="NTP_transferase"/>
    <property type="match status" value="1"/>
</dbReference>
<dbReference type="InterPro" id="IPR011004">
    <property type="entry name" value="Trimer_LpxA-like_sf"/>
</dbReference>
<dbReference type="Pfam" id="PF25247">
    <property type="entry name" value="LbH_GLGC"/>
    <property type="match status" value="1"/>
</dbReference>
<dbReference type="InterPro" id="IPR011831">
    <property type="entry name" value="ADP-Glc_PPase"/>
</dbReference>
<sequence length="422" mass="46621">MDRVLAVILGGGAGTRLFPLTAQRAKPAVPLAGKYRLVDVPISNCINSGLNRIFVVTQFNSASLNDHIARSYLFDRFRGGFVTVLAAEQTPTSEHWYQGTADAVRQSNLHIRSYAHDQVLILSGDQLYTMDYRLMLEHHKRTGADVTVAATPVTAAEAPGFGILKTDAEHRITEFYEKPPLSELRGKESPVEPALERAGRIFLASMGIYIFDCEVLQELLDGHRDANDFGKHIIPFAIQERKVVSYPFKGYWNDIGTVRSFFDTNLMLTDPQPAFNLFDEQMPLYTNARLLPPAKITRSRIDASIIGEASVIIDSDITQSVIGIRSYLGARTRVHRTVMMGADYYRWENPGSRNRVEGPPRPGVDEDSVVEGAIIDKNASVGRNCVITNIAGVVEGEGPGFYIRDGVVVIVKNAEIPDGTVI</sequence>
<evidence type="ECO:0000256" key="5">
    <source>
        <dbReference type="ARBA" id="ARBA00022741"/>
    </source>
</evidence>
<comment type="similarity">
    <text evidence="1">Belongs to the bacterial/plant glucose-1-phosphate adenylyltransferase family.</text>
</comment>
<dbReference type="EC" id="2.7.7.27" evidence="8"/>
<dbReference type="AlphaFoldDB" id="A0A6J4L559"/>
<dbReference type="PANTHER" id="PTHR43523:SF12">
    <property type="entry name" value="GLUCOSE-1-PHOSPHATE ADENYLYLTRANSFERASE LARGE SUBUNIT 1, CHLOROPLASTIC-RELATED"/>
    <property type="match status" value="1"/>
</dbReference>
<dbReference type="InterPro" id="IPR005835">
    <property type="entry name" value="NTP_transferase_dom"/>
</dbReference>
<feature type="domain" description="Nucleotidyl transferase" evidence="9">
    <location>
        <begin position="6"/>
        <end position="269"/>
    </location>
</feature>